<keyword evidence="8" id="KW-0449">Lipoprotein</keyword>
<dbReference type="SUPFAM" id="SSF47699">
    <property type="entry name" value="Bifunctional inhibitor/lipid-transfer protein/seed storage 2S albumin"/>
    <property type="match status" value="1"/>
</dbReference>
<feature type="domain" description="Bifunctional inhibitor/plant lipid transfer protein/seed storage helical" evidence="11">
    <location>
        <begin position="26"/>
        <end position="100"/>
    </location>
</feature>
<keyword evidence="4" id="KW-0336">GPI-anchor</keyword>
<evidence type="ECO:0000256" key="4">
    <source>
        <dbReference type="ARBA" id="ARBA00022622"/>
    </source>
</evidence>
<keyword evidence="6" id="KW-1015">Disulfide bond</keyword>
<dbReference type="PANTHER" id="PTHR33044">
    <property type="entry name" value="BIFUNCTIONAL INHIBITOR/LIPID-TRANSFER PROTEIN/SEED STORAGE 2S ALBUMIN SUPERFAMILY PROTEIN-RELATED"/>
    <property type="match status" value="1"/>
</dbReference>
<evidence type="ECO:0000256" key="7">
    <source>
        <dbReference type="ARBA" id="ARBA00023180"/>
    </source>
</evidence>
<keyword evidence="9" id="KW-1133">Transmembrane helix</keyword>
<name>A0AA86V3S2_9FABA</name>
<feature type="transmembrane region" description="Helical" evidence="9">
    <location>
        <begin position="110"/>
        <end position="127"/>
    </location>
</feature>
<keyword evidence="5 10" id="KW-0732">Signal</keyword>
<reference evidence="12" key="1">
    <citation type="submission" date="2023-10" db="EMBL/GenBank/DDBJ databases">
        <authorList>
            <person name="Domelevo Entfellner J.-B."/>
        </authorList>
    </citation>
    <scope>NUCLEOTIDE SEQUENCE</scope>
</reference>
<evidence type="ECO:0000256" key="6">
    <source>
        <dbReference type="ARBA" id="ARBA00023157"/>
    </source>
</evidence>
<evidence type="ECO:0000256" key="9">
    <source>
        <dbReference type="SAM" id="Phobius"/>
    </source>
</evidence>
<dbReference type="Pfam" id="PF14368">
    <property type="entry name" value="LTP_2"/>
    <property type="match status" value="1"/>
</dbReference>
<comment type="similarity">
    <text evidence="2">Belongs to the plant LTP family.</text>
</comment>
<dbReference type="InterPro" id="IPR043325">
    <property type="entry name" value="LTSS"/>
</dbReference>
<dbReference type="GO" id="GO:0098552">
    <property type="term" value="C:side of membrane"/>
    <property type="evidence" value="ECO:0007669"/>
    <property type="project" value="UniProtKB-KW"/>
</dbReference>
<protein>
    <recommendedName>
        <fullName evidence="11">Bifunctional inhibitor/plant lipid transfer protein/seed storage helical domain-containing protein</fullName>
    </recommendedName>
</protein>
<keyword evidence="7" id="KW-0325">Glycoprotein</keyword>
<evidence type="ECO:0000313" key="12">
    <source>
        <dbReference type="EMBL" id="CAJ1928320.1"/>
    </source>
</evidence>
<dbReference type="Proteomes" id="UP001189624">
    <property type="component" value="Chromosome 2"/>
</dbReference>
<keyword evidence="13" id="KW-1185">Reference proteome</keyword>
<keyword evidence="9" id="KW-0472">Membrane</keyword>
<dbReference type="GO" id="GO:0005886">
    <property type="term" value="C:plasma membrane"/>
    <property type="evidence" value="ECO:0007669"/>
    <property type="project" value="UniProtKB-SubCell"/>
</dbReference>
<dbReference type="Gramene" id="rna-AYBTSS11_LOCUS4219">
    <property type="protein sequence ID" value="CAJ1928320.1"/>
    <property type="gene ID" value="gene-AYBTSS11_LOCUS4219"/>
</dbReference>
<sequence>MYNSLMMSWMLVLGITVISFANGQTVPPCARRLSPCIDFMNSTNPPQTCCDPVKEVNTTQKTCFCQVALSPGMLEGIGITTAQAVQLLQSCGVDFKITNCEGKPLFCPPFSALLFIFFGSTPVVGAAPRFDLDMIYLSGNEAIGLFAFLIFYSYQALLQSVAAPPIDFFGTSDSFVSWLCKPN</sequence>
<comment type="subcellular location">
    <subcellularLocation>
        <location evidence="1">Cell membrane</location>
        <topology evidence="1">Lipid-anchor</topology>
        <topology evidence="1">GPI-anchor</topology>
    </subcellularLocation>
</comment>
<keyword evidence="9" id="KW-0812">Transmembrane</keyword>
<evidence type="ECO:0000313" key="13">
    <source>
        <dbReference type="Proteomes" id="UP001189624"/>
    </source>
</evidence>
<feature type="transmembrane region" description="Helical" evidence="9">
    <location>
        <begin position="134"/>
        <end position="154"/>
    </location>
</feature>
<feature type="signal peptide" evidence="10">
    <location>
        <begin position="1"/>
        <end position="23"/>
    </location>
</feature>
<keyword evidence="3" id="KW-1003">Cell membrane</keyword>
<evidence type="ECO:0000256" key="5">
    <source>
        <dbReference type="ARBA" id="ARBA00022729"/>
    </source>
</evidence>
<evidence type="ECO:0000259" key="11">
    <source>
        <dbReference type="Pfam" id="PF14368"/>
    </source>
</evidence>
<dbReference type="InterPro" id="IPR016140">
    <property type="entry name" value="Bifunc_inhib/LTP/seed_store"/>
</dbReference>
<dbReference type="CDD" id="cd00010">
    <property type="entry name" value="AAI_LTSS"/>
    <property type="match status" value="1"/>
</dbReference>
<dbReference type="EMBL" id="OY731399">
    <property type="protein sequence ID" value="CAJ1928320.1"/>
    <property type="molecule type" value="Genomic_DNA"/>
</dbReference>
<evidence type="ECO:0000256" key="3">
    <source>
        <dbReference type="ARBA" id="ARBA00022475"/>
    </source>
</evidence>
<gene>
    <name evidence="12" type="ORF">AYBTSS11_LOCUS4219</name>
</gene>
<evidence type="ECO:0000256" key="1">
    <source>
        <dbReference type="ARBA" id="ARBA00004609"/>
    </source>
</evidence>
<dbReference type="InterPro" id="IPR036312">
    <property type="entry name" value="Bifun_inhib/LTP/seed_sf"/>
</dbReference>
<feature type="chain" id="PRO_5041639276" description="Bifunctional inhibitor/plant lipid transfer protein/seed storage helical domain-containing protein" evidence="10">
    <location>
        <begin position="24"/>
        <end position="183"/>
    </location>
</feature>
<evidence type="ECO:0000256" key="10">
    <source>
        <dbReference type="SAM" id="SignalP"/>
    </source>
</evidence>
<proteinExistence type="inferred from homology"/>
<evidence type="ECO:0000256" key="2">
    <source>
        <dbReference type="ARBA" id="ARBA00009748"/>
    </source>
</evidence>
<dbReference type="AlphaFoldDB" id="A0AA86V3S2"/>
<dbReference type="Gene3D" id="1.10.110.10">
    <property type="entry name" value="Plant lipid-transfer and hydrophobic proteins"/>
    <property type="match status" value="1"/>
</dbReference>
<organism evidence="12 13">
    <name type="scientific">Sphenostylis stenocarpa</name>
    <dbReference type="NCBI Taxonomy" id="92480"/>
    <lineage>
        <taxon>Eukaryota</taxon>
        <taxon>Viridiplantae</taxon>
        <taxon>Streptophyta</taxon>
        <taxon>Embryophyta</taxon>
        <taxon>Tracheophyta</taxon>
        <taxon>Spermatophyta</taxon>
        <taxon>Magnoliopsida</taxon>
        <taxon>eudicotyledons</taxon>
        <taxon>Gunneridae</taxon>
        <taxon>Pentapetalae</taxon>
        <taxon>rosids</taxon>
        <taxon>fabids</taxon>
        <taxon>Fabales</taxon>
        <taxon>Fabaceae</taxon>
        <taxon>Papilionoideae</taxon>
        <taxon>50 kb inversion clade</taxon>
        <taxon>NPAAA clade</taxon>
        <taxon>indigoferoid/millettioid clade</taxon>
        <taxon>Phaseoleae</taxon>
        <taxon>Sphenostylis</taxon>
    </lineage>
</organism>
<accession>A0AA86V3S2</accession>
<evidence type="ECO:0000256" key="8">
    <source>
        <dbReference type="ARBA" id="ARBA00023288"/>
    </source>
</evidence>